<proteinExistence type="predicted"/>
<organism evidence="2 3">
    <name type="scientific">Massilia atriviolacea</name>
    <dbReference type="NCBI Taxonomy" id="2495579"/>
    <lineage>
        <taxon>Bacteria</taxon>
        <taxon>Pseudomonadati</taxon>
        <taxon>Pseudomonadota</taxon>
        <taxon>Betaproteobacteria</taxon>
        <taxon>Burkholderiales</taxon>
        <taxon>Oxalobacteraceae</taxon>
        <taxon>Telluria group</taxon>
        <taxon>Massilia</taxon>
    </lineage>
</organism>
<reference evidence="2 3" key="1">
    <citation type="submission" date="2018-12" db="EMBL/GenBank/DDBJ databases">
        <authorList>
            <person name="Yang E."/>
        </authorList>
    </citation>
    <scope>NUCLEOTIDE SEQUENCE [LARGE SCALE GENOMIC DNA]</scope>
    <source>
        <strain evidence="2 3">SOD</strain>
    </source>
</reference>
<accession>A0A430HNF8</accession>
<evidence type="ECO:0000313" key="2">
    <source>
        <dbReference type="EMBL" id="RSZ59088.1"/>
    </source>
</evidence>
<feature type="region of interest" description="Disordered" evidence="1">
    <location>
        <begin position="1"/>
        <end position="51"/>
    </location>
</feature>
<keyword evidence="3" id="KW-1185">Reference proteome</keyword>
<name>A0A430HNF8_9BURK</name>
<dbReference type="Proteomes" id="UP000278085">
    <property type="component" value="Unassembled WGS sequence"/>
</dbReference>
<sequence>MLRPERRGPPRRTHRPAALRRVSARPSGTPIRHAHPARPSGTAIRHGHSPTNQARQPLLRLFSILFMKKLFFILFSGFVLTGCTSLQQIALDNAGAASLKGQSITHTARKMPRFQIMGVDVKTSLGEADALIKDNQIPDPADAIARDLVAALSSAHGARPGGAPLALDSDEVDAISVAAGGSVRFVVDVQTLNWFAWYFPLDWNHYRLIYVARARVIDLASRKVIAESFCNRVPDDPEGAPSYKELVGDGAAGLKKELDVAGKACLATMKEKILAQ</sequence>
<dbReference type="RefSeq" id="WP_126074291.1">
    <property type="nucleotide sequence ID" value="NZ_CP051166.1"/>
</dbReference>
<dbReference type="AlphaFoldDB" id="A0A430HNF8"/>
<evidence type="ECO:0000313" key="3">
    <source>
        <dbReference type="Proteomes" id="UP000278085"/>
    </source>
</evidence>
<evidence type="ECO:0000256" key="1">
    <source>
        <dbReference type="SAM" id="MobiDB-lite"/>
    </source>
</evidence>
<feature type="compositionally biased region" description="Basic residues" evidence="1">
    <location>
        <begin position="9"/>
        <end position="18"/>
    </location>
</feature>
<comment type="caution">
    <text evidence="2">The sequence shown here is derived from an EMBL/GenBank/DDBJ whole genome shotgun (WGS) entry which is preliminary data.</text>
</comment>
<dbReference type="OrthoDB" id="9130200at2"/>
<protein>
    <submittedName>
        <fullName evidence="2">Uncharacterized protein</fullName>
    </submittedName>
</protein>
<dbReference type="EMBL" id="RXLQ01000005">
    <property type="protein sequence ID" value="RSZ59088.1"/>
    <property type="molecule type" value="Genomic_DNA"/>
</dbReference>
<gene>
    <name evidence="2" type="ORF">EJB06_12255</name>
</gene>